<feature type="binding site" evidence="13">
    <location>
        <position position="54"/>
    </location>
    <ligand>
        <name>FAD</name>
        <dbReference type="ChEBI" id="CHEBI:57692"/>
    </ligand>
</feature>
<feature type="domain" description="Pyridine nucleotide-disulphide oxidoreductase dimerisation" evidence="14">
    <location>
        <begin position="349"/>
        <end position="454"/>
    </location>
</feature>
<keyword evidence="7" id="KW-0285">Flavoprotein</keyword>
<dbReference type="NCBIfam" id="NF003585">
    <property type="entry name" value="PRK05249.1"/>
    <property type="match status" value="1"/>
</dbReference>
<feature type="domain" description="FAD/NAD(P)-binding" evidence="15">
    <location>
        <begin position="7"/>
        <end position="328"/>
    </location>
</feature>
<dbReference type="GO" id="GO:0005829">
    <property type="term" value="C:cytosol"/>
    <property type="evidence" value="ECO:0007669"/>
    <property type="project" value="TreeGrafter"/>
</dbReference>
<evidence type="ECO:0000256" key="10">
    <source>
        <dbReference type="ARBA" id="ARBA00023002"/>
    </source>
</evidence>
<dbReference type="Proteomes" id="UP000318833">
    <property type="component" value="Unassembled WGS sequence"/>
</dbReference>
<feature type="binding site" evidence="13">
    <location>
        <begin position="145"/>
        <end position="147"/>
    </location>
    <ligand>
        <name>FAD</name>
        <dbReference type="ChEBI" id="CHEBI:57692"/>
    </ligand>
</feature>
<evidence type="ECO:0000256" key="2">
    <source>
        <dbReference type="ARBA" id="ARBA00004496"/>
    </source>
</evidence>
<dbReference type="InterPro" id="IPR001100">
    <property type="entry name" value="Pyr_nuc-diS_OxRdtase"/>
</dbReference>
<dbReference type="OrthoDB" id="9800167at2"/>
<feature type="binding site" evidence="13">
    <location>
        <begin position="182"/>
        <end position="189"/>
    </location>
    <ligand>
        <name>NAD(+)</name>
        <dbReference type="ChEBI" id="CHEBI:57540"/>
    </ligand>
</feature>
<dbReference type="EMBL" id="VLNR01000049">
    <property type="protein sequence ID" value="TSE06118.1"/>
    <property type="molecule type" value="Genomic_DNA"/>
</dbReference>
<comment type="function">
    <text evidence="1">Conversion of NADPH, generated by peripheral catabolic pathways, to NADH, which can enter the respiratory chain for energy generation.</text>
</comment>
<evidence type="ECO:0000256" key="9">
    <source>
        <dbReference type="ARBA" id="ARBA00022857"/>
    </source>
</evidence>
<evidence type="ECO:0000313" key="17">
    <source>
        <dbReference type="Proteomes" id="UP000318833"/>
    </source>
</evidence>
<evidence type="ECO:0000256" key="5">
    <source>
        <dbReference type="ARBA" id="ARBA00016603"/>
    </source>
</evidence>
<dbReference type="FunFam" id="3.30.390.30:FF:000001">
    <property type="entry name" value="Dihydrolipoyl dehydrogenase"/>
    <property type="match status" value="1"/>
</dbReference>
<evidence type="ECO:0000256" key="1">
    <source>
        <dbReference type="ARBA" id="ARBA00002842"/>
    </source>
</evidence>
<evidence type="ECO:0000256" key="3">
    <source>
        <dbReference type="ARBA" id="ARBA00007532"/>
    </source>
</evidence>
<comment type="similarity">
    <text evidence="3">Belongs to the class-I pyridine nucleotide-disulfide oxidoreductase family.</text>
</comment>
<accession>A0A554VFT6</accession>
<comment type="cofactor">
    <cofactor evidence="13">
        <name>FAD</name>
        <dbReference type="ChEBI" id="CHEBI:57692"/>
    </cofactor>
    <text evidence="13">Binds 1 FAD per subunit.</text>
</comment>
<evidence type="ECO:0000256" key="7">
    <source>
        <dbReference type="ARBA" id="ARBA00022630"/>
    </source>
</evidence>
<dbReference type="SUPFAM" id="SSF55424">
    <property type="entry name" value="FAD/NAD-linked reductases, dimerisation (C-terminal) domain"/>
    <property type="match status" value="1"/>
</dbReference>
<dbReference type="GO" id="GO:0050660">
    <property type="term" value="F:flavin adenine dinucleotide binding"/>
    <property type="evidence" value="ECO:0007669"/>
    <property type="project" value="TreeGrafter"/>
</dbReference>
<organism evidence="16 17">
    <name type="scientific">Aquimarina algiphila</name>
    <dbReference type="NCBI Taxonomy" id="2047982"/>
    <lineage>
        <taxon>Bacteria</taxon>
        <taxon>Pseudomonadati</taxon>
        <taxon>Bacteroidota</taxon>
        <taxon>Flavobacteriia</taxon>
        <taxon>Flavobacteriales</taxon>
        <taxon>Flavobacteriaceae</taxon>
        <taxon>Aquimarina</taxon>
    </lineage>
</organism>
<reference evidence="16 17" key="1">
    <citation type="submission" date="2019-07" db="EMBL/GenBank/DDBJ databases">
        <title>The draft genome sequence of Aquimarina algiphila M91.</title>
        <authorList>
            <person name="Meng X."/>
        </authorList>
    </citation>
    <scope>NUCLEOTIDE SEQUENCE [LARGE SCALE GENOMIC DNA]</scope>
    <source>
        <strain evidence="16 17">M91</strain>
    </source>
</reference>
<dbReference type="Gene3D" id="3.50.50.60">
    <property type="entry name" value="FAD/NAD(P)-binding domain"/>
    <property type="match status" value="2"/>
</dbReference>
<keyword evidence="9" id="KW-0521">NADP</keyword>
<keyword evidence="8 13" id="KW-0274">FAD</keyword>
<dbReference type="PRINTS" id="PR00368">
    <property type="entry name" value="FADPNR"/>
</dbReference>
<evidence type="ECO:0000256" key="13">
    <source>
        <dbReference type="PIRSR" id="PIRSR000350-3"/>
    </source>
</evidence>
<comment type="subcellular location">
    <subcellularLocation>
        <location evidence="2">Cytoplasm</location>
    </subcellularLocation>
</comment>
<evidence type="ECO:0000256" key="6">
    <source>
        <dbReference type="ARBA" id="ARBA00022490"/>
    </source>
</evidence>
<evidence type="ECO:0000256" key="12">
    <source>
        <dbReference type="ARBA" id="ARBA00031183"/>
    </source>
</evidence>
<protein>
    <recommendedName>
        <fullName evidence="5">Soluble pyridine nucleotide transhydrogenase</fullName>
        <ecNumber evidence="4">1.6.1.1</ecNumber>
    </recommendedName>
    <alternativeName>
        <fullName evidence="12">NAD(P)(+) transhydrogenase [B-specific]</fullName>
    </alternativeName>
</protein>
<dbReference type="PANTHER" id="PTHR22912:SF93">
    <property type="entry name" value="SOLUBLE PYRIDINE NUCLEOTIDE TRANSHYDROGENASE"/>
    <property type="match status" value="1"/>
</dbReference>
<dbReference type="InterPro" id="IPR023753">
    <property type="entry name" value="FAD/NAD-binding_dom"/>
</dbReference>
<name>A0A554VFT6_9FLAO</name>
<dbReference type="InterPro" id="IPR004099">
    <property type="entry name" value="Pyr_nucl-diS_OxRdtase_dimer"/>
</dbReference>
<dbReference type="InterPro" id="IPR036188">
    <property type="entry name" value="FAD/NAD-bd_sf"/>
</dbReference>
<evidence type="ECO:0000259" key="15">
    <source>
        <dbReference type="Pfam" id="PF07992"/>
    </source>
</evidence>
<dbReference type="AlphaFoldDB" id="A0A554VFT6"/>
<dbReference type="PIRSF" id="PIRSF000350">
    <property type="entry name" value="Mercury_reductase_MerA"/>
    <property type="match status" value="1"/>
</dbReference>
<dbReference type="GO" id="GO:0006103">
    <property type="term" value="P:2-oxoglutarate metabolic process"/>
    <property type="evidence" value="ECO:0007669"/>
    <property type="project" value="TreeGrafter"/>
</dbReference>
<gene>
    <name evidence="16" type="ORF">FOF46_20435</name>
</gene>
<keyword evidence="6" id="KW-0963">Cytoplasm</keyword>
<evidence type="ECO:0000313" key="16">
    <source>
        <dbReference type="EMBL" id="TSE06118.1"/>
    </source>
</evidence>
<feature type="binding site" evidence="13">
    <location>
        <position position="272"/>
    </location>
    <ligand>
        <name>NAD(+)</name>
        <dbReference type="ChEBI" id="CHEBI:57540"/>
    </ligand>
</feature>
<dbReference type="SUPFAM" id="SSF51905">
    <property type="entry name" value="FAD/NAD(P)-binding domain"/>
    <property type="match status" value="1"/>
</dbReference>
<dbReference type="GO" id="GO:0003957">
    <property type="term" value="F:NAD(P)+ transhydrogenase (Si-specific) activity"/>
    <property type="evidence" value="ECO:0007669"/>
    <property type="project" value="UniProtKB-EC"/>
</dbReference>
<proteinExistence type="inferred from homology"/>
<dbReference type="Gene3D" id="3.30.390.30">
    <property type="match status" value="1"/>
</dbReference>
<dbReference type="Pfam" id="PF07992">
    <property type="entry name" value="Pyr_redox_2"/>
    <property type="match status" value="1"/>
</dbReference>
<evidence type="ECO:0000256" key="4">
    <source>
        <dbReference type="ARBA" id="ARBA00012772"/>
    </source>
</evidence>
<dbReference type="GO" id="GO:0004148">
    <property type="term" value="F:dihydrolipoyl dehydrogenase (NADH) activity"/>
    <property type="evidence" value="ECO:0007669"/>
    <property type="project" value="TreeGrafter"/>
</dbReference>
<evidence type="ECO:0000256" key="8">
    <source>
        <dbReference type="ARBA" id="ARBA00022827"/>
    </source>
</evidence>
<evidence type="ECO:0000256" key="11">
    <source>
        <dbReference type="ARBA" id="ARBA00023027"/>
    </source>
</evidence>
<dbReference type="EC" id="1.6.1.1" evidence="4"/>
<dbReference type="Pfam" id="PF02852">
    <property type="entry name" value="Pyr_redox_dim"/>
    <property type="match status" value="1"/>
</dbReference>
<dbReference type="InterPro" id="IPR016156">
    <property type="entry name" value="FAD/NAD-linked_Rdtase_dimer_sf"/>
</dbReference>
<dbReference type="InterPro" id="IPR050151">
    <property type="entry name" value="Class-I_Pyr_Nuc-Dis_Oxidored"/>
</dbReference>
<feature type="binding site" evidence="13">
    <location>
        <position position="313"/>
    </location>
    <ligand>
        <name>FAD</name>
        <dbReference type="ChEBI" id="CHEBI:57692"/>
    </ligand>
</feature>
<keyword evidence="10 16" id="KW-0560">Oxidoreductase</keyword>
<keyword evidence="13" id="KW-0547">Nucleotide-binding</keyword>
<dbReference type="PANTHER" id="PTHR22912">
    <property type="entry name" value="DISULFIDE OXIDOREDUCTASE"/>
    <property type="match status" value="1"/>
</dbReference>
<dbReference type="PRINTS" id="PR00411">
    <property type="entry name" value="PNDRDTASEI"/>
</dbReference>
<evidence type="ECO:0000259" key="14">
    <source>
        <dbReference type="Pfam" id="PF02852"/>
    </source>
</evidence>
<sequence>MQSVKKYDLVVIGSGPAGEKAAVKAAYFGYKVALIEKEHKFGGAGVQTGTLPSKTLKETALYLSGIYQKGVFGVDKEIGRATGVHDFLYRKNVVTNHMNKIVKYNLEKHGVDLYEGFASFIDKHHLKISGDLEQTIESKYTLIATGSYPYHPEYIPFDHKRVLDSDSILSITKFPKSICVLGAGVIGCEYATIFGAMGVKTYIVNDRDKILGFLDSKISEGLVDQMKKNDIKILFNNSVIDFELPDDDDKPLRLGLKSGETLNVDMFLFAAGRSGQIKGLNCEGIGVKTGNRETVVVNEKFQTNIPNIFAVGDVIGFPALASTSMEQGRIAVTHMFNTADLESLADIFPYGIYTVPEVSMVGITEEQAIETKIDYGVGYSYYRDTARGMIMGDTDSGYLKLIFEKKTKIVLGVHIIGHFATELIHYGMQLVREQKTLDHLIATVFNYPTLHDLYKYASYDGLGNIAGKKVKKAGELI</sequence>
<comment type="caution">
    <text evidence="16">The sequence shown here is derived from an EMBL/GenBank/DDBJ whole genome shotgun (WGS) entry which is preliminary data.</text>
</comment>
<keyword evidence="17" id="KW-1185">Reference proteome</keyword>
<keyword evidence="11 13" id="KW-0520">NAD</keyword>